<evidence type="ECO:0000313" key="3">
    <source>
        <dbReference type="Proteomes" id="UP000199236"/>
    </source>
</evidence>
<dbReference type="Gene3D" id="1.10.287.130">
    <property type="match status" value="1"/>
</dbReference>
<dbReference type="AlphaFoldDB" id="A0A1I5HTY1"/>
<evidence type="ECO:0000259" key="1">
    <source>
        <dbReference type="Pfam" id="PF10090"/>
    </source>
</evidence>
<dbReference type="Pfam" id="PF10090">
    <property type="entry name" value="HPTransfase"/>
    <property type="match status" value="1"/>
</dbReference>
<sequence>MSGIDTLSSMDLAALLCSRVCHDIISPVGAVINGLEVLEEDNGEEMQTFAMELITKSASTASAKLQFARLAFGAAGSAGAEIDTGDAESVARGYMNSEKAEIEWEGTRVLMPKNLVKLLLNLIMISISTIPRGGTIKVSHEGDPKYPTFKLVSEGKNARIPASLDRLLRGRPADEQGFTANSIQPYYTGLLAREAKMDLAFDWVDDTITIQAKPVHIPSADEMIGQAIPSEEPSEA</sequence>
<protein>
    <submittedName>
        <fullName evidence="2">Histidine phosphotransferase ChpT</fullName>
    </submittedName>
</protein>
<dbReference type="RefSeq" id="WP_090073511.1">
    <property type="nucleotide sequence ID" value="NZ_FOVR01000007.1"/>
</dbReference>
<feature type="domain" description="Histidine phosphotransferase ChpT C-terminal" evidence="1">
    <location>
        <begin position="84"/>
        <end position="203"/>
    </location>
</feature>
<dbReference type="GO" id="GO:0016740">
    <property type="term" value="F:transferase activity"/>
    <property type="evidence" value="ECO:0007669"/>
    <property type="project" value="UniProtKB-KW"/>
</dbReference>
<dbReference type="Proteomes" id="UP000199236">
    <property type="component" value="Unassembled WGS sequence"/>
</dbReference>
<gene>
    <name evidence="2" type="ORF">SAMN04488056_107129</name>
</gene>
<accession>A0A1I5HTY1</accession>
<dbReference type="Gene3D" id="3.30.565.10">
    <property type="entry name" value="Histidine kinase-like ATPase, C-terminal domain"/>
    <property type="match status" value="1"/>
</dbReference>
<dbReference type="InterPro" id="IPR018762">
    <property type="entry name" value="ChpT_C"/>
</dbReference>
<evidence type="ECO:0000313" key="2">
    <source>
        <dbReference type="EMBL" id="SFO51727.1"/>
    </source>
</evidence>
<keyword evidence="3" id="KW-1185">Reference proteome</keyword>
<dbReference type="STRING" id="655353.SAMN04488056_107129"/>
<organism evidence="2 3">
    <name type="scientific">Cohaesibacter marisflavi</name>
    <dbReference type="NCBI Taxonomy" id="655353"/>
    <lineage>
        <taxon>Bacteria</taxon>
        <taxon>Pseudomonadati</taxon>
        <taxon>Pseudomonadota</taxon>
        <taxon>Alphaproteobacteria</taxon>
        <taxon>Hyphomicrobiales</taxon>
        <taxon>Cohaesibacteraceae</taxon>
    </lineage>
</organism>
<name>A0A1I5HTY1_9HYPH</name>
<dbReference type="EMBL" id="FOVR01000007">
    <property type="protein sequence ID" value="SFO51727.1"/>
    <property type="molecule type" value="Genomic_DNA"/>
</dbReference>
<keyword evidence="2" id="KW-0808">Transferase</keyword>
<dbReference type="OrthoDB" id="9803702at2"/>
<reference evidence="2 3" key="1">
    <citation type="submission" date="2016-10" db="EMBL/GenBank/DDBJ databases">
        <authorList>
            <person name="de Groot N.N."/>
        </authorList>
    </citation>
    <scope>NUCLEOTIDE SEQUENCE [LARGE SCALE GENOMIC DNA]</scope>
    <source>
        <strain evidence="2 3">CGMCC 1.9157</strain>
    </source>
</reference>
<dbReference type="InterPro" id="IPR036890">
    <property type="entry name" value="HATPase_C_sf"/>
</dbReference>
<proteinExistence type="predicted"/>
<dbReference type="NCBIfam" id="NF046018">
    <property type="entry name" value="HisPtaseChptBrucRhz"/>
    <property type="match status" value="1"/>
</dbReference>